<dbReference type="PANTHER" id="PTHR46060">
    <property type="entry name" value="MARINER MOS1 TRANSPOSASE-LIKE PROTEIN"/>
    <property type="match status" value="1"/>
</dbReference>
<reference evidence="2 3" key="1">
    <citation type="submission" date="2017-12" db="EMBL/GenBank/DDBJ databases">
        <title>Hemimetabolous genomes reveal molecular basis of termite eusociality.</title>
        <authorList>
            <person name="Harrison M.C."/>
            <person name="Jongepier E."/>
            <person name="Robertson H.M."/>
            <person name="Arning N."/>
            <person name="Bitard-Feildel T."/>
            <person name="Chao H."/>
            <person name="Childers C.P."/>
            <person name="Dinh H."/>
            <person name="Doddapaneni H."/>
            <person name="Dugan S."/>
            <person name="Gowin J."/>
            <person name="Greiner C."/>
            <person name="Han Y."/>
            <person name="Hu H."/>
            <person name="Hughes D.S.T."/>
            <person name="Huylmans A.-K."/>
            <person name="Kemena C."/>
            <person name="Kremer L.P.M."/>
            <person name="Lee S.L."/>
            <person name="Lopez-Ezquerra A."/>
            <person name="Mallet L."/>
            <person name="Monroy-Kuhn J.M."/>
            <person name="Moser A."/>
            <person name="Murali S.C."/>
            <person name="Muzny D.M."/>
            <person name="Otani S."/>
            <person name="Piulachs M.-D."/>
            <person name="Poelchau M."/>
            <person name="Qu J."/>
            <person name="Schaub F."/>
            <person name="Wada-Katsumata A."/>
            <person name="Worley K.C."/>
            <person name="Xie Q."/>
            <person name="Ylla G."/>
            <person name="Poulsen M."/>
            <person name="Gibbs R.A."/>
            <person name="Schal C."/>
            <person name="Richards S."/>
            <person name="Belles X."/>
            <person name="Korb J."/>
            <person name="Bornberg-Bauer E."/>
        </authorList>
    </citation>
    <scope>NUCLEOTIDE SEQUENCE [LARGE SCALE GENOMIC DNA]</scope>
    <source>
        <tissue evidence="2">Whole body</tissue>
    </source>
</reference>
<dbReference type="Gene3D" id="3.30.420.10">
    <property type="entry name" value="Ribonuclease H-like superfamily/Ribonuclease H"/>
    <property type="match status" value="1"/>
</dbReference>
<name>A0A2J7PGS9_9NEOP</name>
<feature type="domain" description="Mos1 transposase HTH" evidence="1">
    <location>
        <begin position="5"/>
        <end position="39"/>
    </location>
</feature>
<evidence type="ECO:0000313" key="2">
    <source>
        <dbReference type="EMBL" id="PNF15540.1"/>
    </source>
</evidence>
<dbReference type="InterPro" id="IPR041426">
    <property type="entry name" value="Mos1_HTH"/>
</dbReference>
<dbReference type="OrthoDB" id="6594036at2759"/>
<evidence type="ECO:0000259" key="1">
    <source>
        <dbReference type="Pfam" id="PF17906"/>
    </source>
</evidence>
<dbReference type="InterPro" id="IPR052709">
    <property type="entry name" value="Transposase-MT_Hybrid"/>
</dbReference>
<keyword evidence="3" id="KW-1185">Reference proteome</keyword>
<dbReference type="Proteomes" id="UP000235965">
    <property type="component" value="Unassembled WGS sequence"/>
</dbReference>
<accession>A0A2J7PGS9</accession>
<dbReference type="InterPro" id="IPR036397">
    <property type="entry name" value="RNaseH_sf"/>
</dbReference>
<dbReference type="EMBL" id="NEVH01025161">
    <property type="protein sequence ID" value="PNF15540.1"/>
    <property type="molecule type" value="Genomic_DNA"/>
</dbReference>
<comment type="caution">
    <text evidence="2">The sequence shown here is derived from an EMBL/GenBank/DDBJ whole genome shotgun (WGS) entry which is preliminary data.</text>
</comment>
<dbReference type="InParanoid" id="A0A2J7PGS9"/>
<dbReference type="Pfam" id="PF17906">
    <property type="entry name" value="HTH_48"/>
    <property type="match status" value="1"/>
</dbReference>
<dbReference type="AlphaFoldDB" id="A0A2J7PGS9"/>
<evidence type="ECO:0000313" key="3">
    <source>
        <dbReference type="Proteomes" id="UP000235965"/>
    </source>
</evidence>
<dbReference type="PANTHER" id="PTHR46060:SF1">
    <property type="entry name" value="MARINER MOS1 TRANSPOSASE-LIKE PROTEIN"/>
    <property type="match status" value="1"/>
</dbReference>
<dbReference type="GO" id="GO:0003676">
    <property type="term" value="F:nucleic acid binding"/>
    <property type="evidence" value="ECO:0007669"/>
    <property type="project" value="InterPro"/>
</dbReference>
<protein>
    <recommendedName>
        <fullName evidence="1">Mos1 transposase HTH domain-containing protein</fullName>
    </recommendedName>
</protein>
<organism evidence="2 3">
    <name type="scientific">Cryptotermes secundus</name>
    <dbReference type="NCBI Taxonomy" id="105785"/>
    <lineage>
        <taxon>Eukaryota</taxon>
        <taxon>Metazoa</taxon>
        <taxon>Ecdysozoa</taxon>
        <taxon>Arthropoda</taxon>
        <taxon>Hexapoda</taxon>
        <taxon>Insecta</taxon>
        <taxon>Pterygota</taxon>
        <taxon>Neoptera</taxon>
        <taxon>Polyneoptera</taxon>
        <taxon>Dictyoptera</taxon>
        <taxon>Blattodea</taxon>
        <taxon>Blattoidea</taxon>
        <taxon>Termitoidae</taxon>
        <taxon>Kalotermitidae</taxon>
        <taxon>Cryptotermitinae</taxon>
        <taxon>Cryptotermes</taxon>
    </lineage>
</organism>
<sequence>MCKFAKSSSETLSALQQIYGDTALKKSAVYHWFSRFKTGQETLEDDHCGRRPSTSRTEEMIGKVRQLIRCDRRMTIVELEEEVGTVTGHFYVQVLQGLCNAVRRKRRNKWQGQCFLHHDNTLSHTSLVEQQFLAEKNIPVIIQPPYSPDLTPSDFWLFLTLKMGIKGTCFATREDIKLNATAELRKIPKEAFHRCFQQWQNQWSKCVHARVLLCR</sequence>
<gene>
    <name evidence="2" type="ORF">B7P43_G16477</name>
</gene>
<proteinExistence type="predicted"/>